<dbReference type="RefSeq" id="XP_007805897.1">
    <property type="nucleotide sequence ID" value="XM_007807706.1"/>
</dbReference>
<evidence type="ECO:0000256" key="1">
    <source>
        <dbReference type="SAM" id="MobiDB-lite"/>
    </source>
</evidence>
<dbReference type="EMBL" id="KE721518">
    <property type="protein sequence ID" value="ERF68405.1"/>
    <property type="molecule type" value="Genomic_DNA"/>
</dbReference>
<protein>
    <submittedName>
        <fullName evidence="2">Uncharacterized protein</fullName>
    </submittedName>
</protein>
<evidence type="ECO:0000313" key="3">
    <source>
        <dbReference type="Proteomes" id="UP000019373"/>
    </source>
</evidence>
<gene>
    <name evidence="2" type="ORF">EPUS_03723</name>
</gene>
<dbReference type="Proteomes" id="UP000019373">
    <property type="component" value="Unassembled WGS sequence"/>
</dbReference>
<feature type="region of interest" description="Disordered" evidence="1">
    <location>
        <begin position="86"/>
        <end position="109"/>
    </location>
</feature>
<name>U1HEB9_ENDPU</name>
<reference evidence="3" key="1">
    <citation type="journal article" date="2014" name="BMC Genomics">
        <title>Genome characteristics reveal the impact of lichenization on lichen-forming fungus Endocarpon pusillum Hedwig (Verrucariales, Ascomycota).</title>
        <authorList>
            <person name="Wang Y.-Y."/>
            <person name="Liu B."/>
            <person name="Zhang X.-Y."/>
            <person name="Zhou Q.-M."/>
            <person name="Zhang T."/>
            <person name="Li H."/>
            <person name="Yu Y.-F."/>
            <person name="Zhang X.-L."/>
            <person name="Hao X.-Y."/>
            <person name="Wang M."/>
            <person name="Wang L."/>
            <person name="Wei J.-C."/>
        </authorList>
    </citation>
    <scope>NUCLEOTIDE SEQUENCE [LARGE SCALE GENOMIC DNA]</scope>
    <source>
        <strain evidence="3">Z07020 / HMAS-L-300199</strain>
    </source>
</reference>
<keyword evidence="3" id="KW-1185">Reference proteome</keyword>
<organism evidence="2 3">
    <name type="scientific">Endocarpon pusillum (strain Z07020 / HMAS-L-300199)</name>
    <name type="common">Lichen-forming fungus</name>
    <dbReference type="NCBI Taxonomy" id="1263415"/>
    <lineage>
        <taxon>Eukaryota</taxon>
        <taxon>Fungi</taxon>
        <taxon>Dikarya</taxon>
        <taxon>Ascomycota</taxon>
        <taxon>Pezizomycotina</taxon>
        <taxon>Eurotiomycetes</taxon>
        <taxon>Chaetothyriomycetidae</taxon>
        <taxon>Verrucariales</taxon>
        <taxon>Verrucariaceae</taxon>
        <taxon>Endocarpon</taxon>
    </lineage>
</organism>
<accession>U1HEB9</accession>
<dbReference type="AlphaFoldDB" id="U1HEB9"/>
<dbReference type="GeneID" id="19238761"/>
<sequence length="288" mass="32416">MARANGEYPYPLRLSSPIFHITPDSPWRTQISATWEYLLQHYHVAANPILGSQVDILLAPHYTLHDLRRIASSAIRFEPAIEALLPENPHRHPETQGPRNPGARSNWLDSPSLARQGKSRYQSIAAIEIAPDKESVIRLMTGTKNETEPWSNRSYAWSFLDLFEHNMIGFRKQPTPLNANGVLDWAEFLITFIRAAVHFGSGVSLRGFVSDLRGLRSFLAAVPSVAGVNEPRRWQTLWAGKQANAAVEPAPYWGPPWERVDSAECNRVRTRLRNDVNRIRGEGGNVLG</sequence>
<dbReference type="OrthoDB" id="10348312at2759"/>
<dbReference type="HOGENOM" id="CLU_966534_0_0_1"/>
<proteinExistence type="predicted"/>
<evidence type="ECO:0000313" key="2">
    <source>
        <dbReference type="EMBL" id="ERF68405.1"/>
    </source>
</evidence>
<dbReference type="eggNOG" id="ENOG502SUNA">
    <property type="taxonomic scope" value="Eukaryota"/>
</dbReference>